<proteinExistence type="predicted"/>
<protein>
    <recommendedName>
        <fullName evidence="5">Wadjet protein JetD C-terminal domain-containing protein</fullName>
    </recommendedName>
</protein>
<dbReference type="Pfam" id="PF09983">
    <property type="entry name" value="JetD_C"/>
    <property type="match status" value="1"/>
</dbReference>
<sequence>MTAAWTRIQDLKDRLEKKWRKGIFLAQMITPENFTPLRIPLKHPTARELAHDFAAARDWVAHWAFHESAPGRAGFDIEWHAFTHRSLGKNRLPAAVIFPTLADVVSFLGKTRQTERFHTLFHIITDRFPPLAGLLLDHPLTVLQHDKVWEKLLAILDFMTGHPLPGIYIRQLEISGVDTKFIETHKAWLVKLLTCVLPETAVDDTAKGPAAFENRFGFLSRPARVRFRCLDPDLSIKGLSDLEIPAHDFACLPVQPDTVFIVENDITALSFPFFPNALVIFGRGYSLSVLSEARWLTNKPVWYWGDLDTHGFAMIDMIRHYFPRTRSFLMDEATLLSHKPLWGTEPSPVSRDLPLLTPDEARVYDALRNHTHTPNLRLEQERISFTLVRRVVEDIRMNRYFR</sequence>
<dbReference type="AlphaFoldDB" id="S0FZT5"/>
<dbReference type="PIRSF" id="PIRSF028408">
    <property type="entry name" value="UCP028408"/>
    <property type="match status" value="1"/>
</dbReference>
<comment type="caution">
    <text evidence="3">The sequence shown here is derived from an EMBL/GenBank/DDBJ whole genome shotgun (WGS) entry which is preliminary data.</text>
</comment>
<dbReference type="InterPro" id="IPR014544">
    <property type="entry name" value="UCP028408"/>
</dbReference>
<dbReference type="EMBL" id="APJX01000002">
    <property type="protein sequence ID" value="EMS80643.1"/>
    <property type="molecule type" value="Genomic_DNA"/>
</dbReference>
<evidence type="ECO:0000259" key="2">
    <source>
        <dbReference type="Pfam" id="PF11795"/>
    </source>
</evidence>
<dbReference type="RefSeq" id="WP_006964910.1">
    <property type="nucleotide sequence ID" value="NZ_APJX01000002.1"/>
</dbReference>
<gene>
    <name evidence="3" type="ORF">Dpo_2c03390</name>
</gene>
<dbReference type="PATRIC" id="fig|1286635.3.peg.1311"/>
<evidence type="ECO:0008006" key="5">
    <source>
        <dbReference type="Google" id="ProtNLM"/>
    </source>
</evidence>
<dbReference type="Proteomes" id="UP000014216">
    <property type="component" value="Unassembled WGS sequence"/>
</dbReference>
<evidence type="ECO:0000259" key="1">
    <source>
        <dbReference type="Pfam" id="PF09983"/>
    </source>
</evidence>
<organism evidence="3 4">
    <name type="scientific">Desulfotignum phosphitoxidans DSM 13687</name>
    <dbReference type="NCBI Taxonomy" id="1286635"/>
    <lineage>
        <taxon>Bacteria</taxon>
        <taxon>Pseudomonadati</taxon>
        <taxon>Thermodesulfobacteriota</taxon>
        <taxon>Desulfobacteria</taxon>
        <taxon>Desulfobacterales</taxon>
        <taxon>Desulfobacteraceae</taxon>
        <taxon>Desulfotignum</taxon>
    </lineage>
</organism>
<feature type="domain" description="Wadjet protein JetD C-terminal" evidence="1">
    <location>
        <begin position="217"/>
        <end position="390"/>
    </location>
</feature>
<evidence type="ECO:0000313" key="4">
    <source>
        <dbReference type="Proteomes" id="UP000014216"/>
    </source>
</evidence>
<feature type="domain" description="DUF3322" evidence="2">
    <location>
        <begin position="9"/>
        <end position="193"/>
    </location>
</feature>
<dbReference type="InterPro" id="IPR024537">
    <property type="entry name" value="DUF3322"/>
</dbReference>
<evidence type="ECO:0000313" key="3">
    <source>
        <dbReference type="EMBL" id="EMS80643.1"/>
    </source>
</evidence>
<accession>S0FZT5</accession>
<dbReference type="Pfam" id="PF11795">
    <property type="entry name" value="DUF3322"/>
    <property type="match status" value="1"/>
</dbReference>
<name>S0FZT5_9BACT</name>
<dbReference type="InterPro" id="IPR024534">
    <property type="entry name" value="JetD_C"/>
</dbReference>
<reference evidence="3 4" key="1">
    <citation type="journal article" date="2013" name="Genome Announc.">
        <title>Draft Genome Sequence of Desulfotignum phosphitoxidans DSM 13687 Strain FiPS-3.</title>
        <authorList>
            <person name="Poehlein A."/>
            <person name="Daniel R."/>
            <person name="Simeonova D.D."/>
        </authorList>
    </citation>
    <scope>NUCLEOTIDE SEQUENCE [LARGE SCALE GENOMIC DNA]</scope>
    <source>
        <strain evidence="3 4">DSM 13687</strain>
    </source>
</reference>
<keyword evidence="4" id="KW-1185">Reference proteome</keyword>